<dbReference type="Pfam" id="PF20463">
    <property type="entry name" value="PDH_C"/>
    <property type="match status" value="1"/>
</dbReference>
<dbReference type="SUPFAM" id="SSF51735">
    <property type="entry name" value="NAD(P)-binding Rossmann-fold domains"/>
    <property type="match status" value="1"/>
</dbReference>
<dbReference type="PROSITE" id="PS51176">
    <property type="entry name" value="PDH_ADH"/>
    <property type="match status" value="1"/>
</dbReference>
<evidence type="ECO:0000256" key="3">
    <source>
        <dbReference type="ARBA" id="ARBA00012068"/>
    </source>
</evidence>
<dbReference type="EMBL" id="CP146598">
    <property type="protein sequence ID" value="WWY03663.1"/>
    <property type="molecule type" value="Genomic_DNA"/>
</dbReference>
<comment type="similarity">
    <text evidence="2">Belongs to the prephenate/arogenate dehydrogenase family.</text>
</comment>
<evidence type="ECO:0000256" key="10">
    <source>
        <dbReference type="SAM" id="Phobius"/>
    </source>
</evidence>
<comment type="pathway">
    <text evidence="1">Amino-acid biosynthesis; L-tyrosine biosynthesis; (4-hydroxyphenyl)pyruvate from prephenate (NAD(+) route): step 1/1.</text>
</comment>
<protein>
    <recommendedName>
        <fullName evidence="3">prephenate dehydrogenase</fullName>
        <ecNumber evidence="3">1.3.1.12</ecNumber>
    </recommendedName>
</protein>
<evidence type="ECO:0000256" key="2">
    <source>
        <dbReference type="ARBA" id="ARBA00007964"/>
    </source>
</evidence>
<feature type="transmembrane region" description="Helical" evidence="10">
    <location>
        <begin position="6"/>
        <end position="25"/>
    </location>
</feature>
<accession>A0A9X4E4L5</accession>
<dbReference type="EC" id="1.3.1.12" evidence="3"/>
<dbReference type="Proteomes" id="UP001149607">
    <property type="component" value="Chromosome"/>
</dbReference>
<dbReference type="Gene3D" id="3.40.50.720">
    <property type="entry name" value="NAD(P)-binding Rossmann-like Domain"/>
    <property type="match status" value="1"/>
</dbReference>
<proteinExistence type="inferred from homology"/>
<evidence type="ECO:0000256" key="5">
    <source>
        <dbReference type="ARBA" id="ARBA00022605"/>
    </source>
</evidence>
<reference evidence="13" key="2">
    <citation type="submission" date="2024-02" db="EMBL/GenBank/DDBJ databases">
        <title>Neisseria leonii sp. nov.</title>
        <authorList>
            <person name="Boutroux M."/>
            <person name="Favre-Rochex S."/>
            <person name="Gorgette O."/>
            <person name="Touak G."/>
            <person name="Muhle E."/>
            <person name="Chesneau O."/>
            <person name="Clermont D."/>
            <person name="Rahi P."/>
        </authorList>
    </citation>
    <scope>NUCLEOTIDE SEQUENCE</scope>
    <source>
        <strain evidence="13">51.81</strain>
    </source>
</reference>
<keyword evidence="10" id="KW-0812">Transmembrane</keyword>
<dbReference type="EMBL" id="JAPQFL010000001">
    <property type="protein sequence ID" value="MDD9327272.1"/>
    <property type="molecule type" value="Genomic_DNA"/>
</dbReference>
<dbReference type="FunFam" id="1.10.3660.10:FF:000003">
    <property type="entry name" value="Prephenate dehydrogenase"/>
    <property type="match status" value="1"/>
</dbReference>
<sequence length="295" mass="31313">MAKETAGIGRITLIGVGLIGGSFVLDLKRQGRVRQVVGVDCDAANLARALERRVIDEAYGEICAGAVAGSDMVLIATPVAALPAVCRSLAPLLRPGVPVSDVGSTKQSVLAAFSDGLPQHLPWCVAAHPIAGSDRHGALAAQFGLYQDKKLILCPHETQDAGALATVAGLWRAVGAEVYEMAAAEHDAVFAAVSHLPHVLAFAYVNQIAGHADGARFLDFAASGFRDFTRIASSHPAIWRDICLANRQDVSALLAGHIRELESVRTLLETADSAALYRYFERAKTARDDWLDAQV</sequence>
<dbReference type="RefSeq" id="WP_274584524.1">
    <property type="nucleotide sequence ID" value="NZ_CP145811.1"/>
</dbReference>
<keyword evidence="10" id="KW-0472">Membrane</keyword>
<gene>
    <name evidence="12" type="ORF">ORY91_000655</name>
    <name evidence="13" type="ORF">V9W64_02660</name>
</gene>
<evidence type="ECO:0000256" key="1">
    <source>
        <dbReference type="ARBA" id="ARBA00005067"/>
    </source>
</evidence>
<dbReference type="GO" id="GO:0006571">
    <property type="term" value="P:tyrosine biosynthetic process"/>
    <property type="evidence" value="ECO:0007669"/>
    <property type="project" value="UniProtKB-KW"/>
</dbReference>
<keyword evidence="6" id="KW-0560">Oxidoreductase</keyword>
<dbReference type="InterPro" id="IPR003099">
    <property type="entry name" value="Prephen_DH"/>
</dbReference>
<feature type="domain" description="Prephenate/arogenate dehydrogenase" evidence="11">
    <location>
        <begin position="9"/>
        <end position="295"/>
    </location>
</feature>
<evidence type="ECO:0000313" key="12">
    <source>
        <dbReference type="EMBL" id="MDD9327272.1"/>
    </source>
</evidence>
<dbReference type="AlphaFoldDB" id="A0A9X4E4L5"/>
<evidence type="ECO:0000313" key="14">
    <source>
        <dbReference type="Proteomes" id="UP001149607"/>
    </source>
</evidence>
<evidence type="ECO:0000313" key="13">
    <source>
        <dbReference type="EMBL" id="WWY03663.1"/>
    </source>
</evidence>
<reference evidence="12" key="1">
    <citation type="submission" date="2022-10" db="EMBL/GenBank/DDBJ databases">
        <authorList>
            <person name="Boutroux M."/>
        </authorList>
    </citation>
    <scope>NUCLEOTIDE SEQUENCE</scope>
    <source>
        <strain evidence="12">51.81</strain>
    </source>
</reference>
<dbReference type="FunFam" id="3.40.50.720:FF:000208">
    <property type="entry name" value="Prephenate dehydrogenase"/>
    <property type="match status" value="1"/>
</dbReference>
<dbReference type="GO" id="GO:0070403">
    <property type="term" value="F:NAD+ binding"/>
    <property type="evidence" value="ECO:0007669"/>
    <property type="project" value="InterPro"/>
</dbReference>
<organism evidence="12">
    <name type="scientific">Neisseria leonii</name>
    <dbReference type="NCBI Taxonomy" id="2995413"/>
    <lineage>
        <taxon>Bacteria</taxon>
        <taxon>Pseudomonadati</taxon>
        <taxon>Pseudomonadota</taxon>
        <taxon>Betaproteobacteria</taxon>
        <taxon>Neisseriales</taxon>
        <taxon>Neisseriaceae</taxon>
        <taxon>Neisseria</taxon>
    </lineage>
</organism>
<evidence type="ECO:0000256" key="7">
    <source>
        <dbReference type="ARBA" id="ARBA00023027"/>
    </source>
</evidence>
<dbReference type="PANTHER" id="PTHR21363:SF0">
    <property type="entry name" value="PREPHENATE DEHYDROGENASE [NADP(+)]"/>
    <property type="match status" value="1"/>
</dbReference>
<dbReference type="InterPro" id="IPR036291">
    <property type="entry name" value="NAD(P)-bd_dom_sf"/>
</dbReference>
<comment type="catalytic activity">
    <reaction evidence="9">
        <text>prephenate + NAD(+) = 3-(4-hydroxyphenyl)pyruvate + CO2 + NADH</text>
        <dbReference type="Rhea" id="RHEA:13869"/>
        <dbReference type="ChEBI" id="CHEBI:16526"/>
        <dbReference type="ChEBI" id="CHEBI:29934"/>
        <dbReference type="ChEBI" id="CHEBI:36242"/>
        <dbReference type="ChEBI" id="CHEBI:57540"/>
        <dbReference type="ChEBI" id="CHEBI:57945"/>
        <dbReference type="EC" id="1.3.1.12"/>
    </reaction>
</comment>
<evidence type="ECO:0000259" key="11">
    <source>
        <dbReference type="PROSITE" id="PS51176"/>
    </source>
</evidence>
<keyword evidence="4" id="KW-0827">Tyrosine biosynthesis</keyword>
<dbReference type="InterPro" id="IPR046825">
    <property type="entry name" value="PDH_C"/>
</dbReference>
<keyword evidence="14" id="KW-1185">Reference proteome</keyword>
<evidence type="ECO:0000256" key="6">
    <source>
        <dbReference type="ARBA" id="ARBA00023002"/>
    </source>
</evidence>
<dbReference type="InterPro" id="IPR008927">
    <property type="entry name" value="6-PGluconate_DH-like_C_sf"/>
</dbReference>
<dbReference type="InterPro" id="IPR046826">
    <property type="entry name" value="PDH_N"/>
</dbReference>
<dbReference type="Pfam" id="PF02153">
    <property type="entry name" value="PDH_N"/>
    <property type="match status" value="1"/>
</dbReference>
<keyword evidence="7" id="KW-0520">NAD</keyword>
<dbReference type="PANTHER" id="PTHR21363">
    <property type="entry name" value="PREPHENATE DEHYDROGENASE"/>
    <property type="match status" value="1"/>
</dbReference>
<keyword evidence="8" id="KW-0057">Aromatic amino acid biosynthesis</keyword>
<dbReference type="GO" id="GO:0004665">
    <property type="term" value="F:prephenate dehydrogenase (NADP+) activity"/>
    <property type="evidence" value="ECO:0007669"/>
    <property type="project" value="InterPro"/>
</dbReference>
<dbReference type="InterPro" id="IPR050812">
    <property type="entry name" value="Preph/Arog_dehydrog"/>
</dbReference>
<dbReference type="GO" id="GO:0008977">
    <property type="term" value="F:prephenate dehydrogenase (NAD+) activity"/>
    <property type="evidence" value="ECO:0007669"/>
    <property type="project" value="UniProtKB-EC"/>
</dbReference>
<evidence type="ECO:0000256" key="9">
    <source>
        <dbReference type="ARBA" id="ARBA00049260"/>
    </source>
</evidence>
<evidence type="ECO:0000256" key="4">
    <source>
        <dbReference type="ARBA" id="ARBA00022498"/>
    </source>
</evidence>
<name>A0A9X4E4L5_9NEIS</name>
<keyword evidence="5" id="KW-0028">Amino-acid biosynthesis</keyword>
<dbReference type="SUPFAM" id="SSF48179">
    <property type="entry name" value="6-phosphogluconate dehydrogenase C-terminal domain-like"/>
    <property type="match status" value="1"/>
</dbReference>
<dbReference type="Gene3D" id="1.10.3660.10">
    <property type="entry name" value="6-phosphogluconate dehydrogenase C-terminal like domain"/>
    <property type="match status" value="1"/>
</dbReference>
<keyword evidence="10" id="KW-1133">Transmembrane helix</keyword>
<evidence type="ECO:0000256" key="8">
    <source>
        <dbReference type="ARBA" id="ARBA00023141"/>
    </source>
</evidence>